<proteinExistence type="predicted"/>
<evidence type="ECO:0000313" key="1">
    <source>
        <dbReference type="EMBL" id="KAK9199811.1"/>
    </source>
</evidence>
<dbReference type="Proteomes" id="UP001428341">
    <property type="component" value="Unassembled WGS sequence"/>
</dbReference>
<name>A0AAP0MAX3_9ROSI</name>
<organism evidence="1 2">
    <name type="scientific">Citrus x changshan-huyou</name>
    <dbReference type="NCBI Taxonomy" id="2935761"/>
    <lineage>
        <taxon>Eukaryota</taxon>
        <taxon>Viridiplantae</taxon>
        <taxon>Streptophyta</taxon>
        <taxon>Embryophyta</taxon>
        <taxon>Tracheophyta</taxon>
        <taxon>Spermatophyta</taxon>
        <taxon>Magnoliopsida</taxon>
        <taxon>eudicotyledons</taxon>
        <taxon>Gunneridae</taxon>
        <taxon>Pentapetalae</taxon>
        <taxon>rosids</taxon>
        <taxon>malvids</taxon>
        <taxon>Sapindales</taxon>
        <taxon>Rutaceae</taxon>
        <taxon>Aurantioideae</taxon>
        <taxon>Citrus</taxon>
    </lineage>
</organism>
<dbReference type="AlphaFoldDB" id="A0AAP0MAX3"/>
<keyword evidence="2" id="KW-1185">Reference proteome</keyword>
<gene>
    <name evidence="1" type="ORF">WN944_015004</name>
</gene>
<comment type="caution">
    <text evidence="1">The sequence shown here is derived from an EMBL/GenBank/DDBJ whole genome shotgun (WGS) entry which is preliminary data.</text>
</comment>
<sequence length="49" mass="5503">MTAATYKKVINRLTPLQYFQCQKREEKEMVLDLGGKGTVAGWAEVEVTA</sequence>
<evidence type="ECO:0000313" key="2">
    <source>
        <dbReference type="Proteomes" id="UP001428341"/>
    </source>
</evidence>
<reference evidence="1 2" key="1">
    <citation type="submission" date="2024-05" db="EMBL/GenBank/DDBJ databases">
        <title>Haplotype-resolved chromosome-level genome assembly of Huyou (Citrus changshanensis).</title>
        <authorList>
            <person name="Miao C."/>
            <person name="Chen W."/>
            <person name="Wu Y."/>
            <person name="Wang L."/>
            <person name="Zhao S."/>
            <person name="Grierson D."/>
            <person name="Xu C."/>
            <person name="Chen K."/>
        </authorList>
    </citation>
    <scope>NUCLEOTIDE SEQUENCE [LARGE SCALE GENOMIC DNA]</scope>
    <source>
        <strain evidence="1">01-14</strain>
        <tissue evidence="1">Leaf</tissue>
    </source>
</reference>
<protein>
    <submittedName>
        <fullName evidence="1">Uncharacterized protein</fullName>
    </submittedName>
</protein>
<dbReference type="EMBL" id="JBCGBO010000005">
    <property type="protein sequence ID" value="KAK9199811.1"/>
    <property type="molecule type" value="Genomic_DNA"/>
</dbReference>
<accession>A0AAP0MAX3</accession>